<sequence length="108" mass="12014">MRQTKSFVLTGLAILAVMAMGPVSAELKNLETAIEAARITLTEAGGGRLEIEVSTCELCETREFDVRNETRFIHEGQELNVQRFPRGRAVEGTVIYDNESGELTKVLW</sequence>
<name>A0A5B8RF02_9ZZZZ</name>
<evidence type="ECO:0000313" key="1">
    <source>
        <dbReference type="EMBL" id="QEA07211.1"/>
    </source>
</evidence>
<proteinExistence type="predicted"/>
<dbReference type="EMBL" id="MN079215">
    <property type="protein sequence ID" value="QEA07211.1"/>
    <property type="molecule type" value="Genomic_DNA"/>
</dbReference>
<reference evidence="1" key="1">
    <citation type="submission" date="2019-06" db="EMBL/GenBank/DDBJ databases">
        <authorList>
            <person name="Murdoch R.W."/>
            <person name="Fathepure B."/>
        </authorList>
    </citation>
    <scope>NUCLEOTIDE SEQUENCE</scope>
</reference>
<protein>
    <submittedName>
        <fullName evidence="1">Uncharacterized protein</fullName>
    </submittedName>
</protein>
<organism evidence="1">
    <name type="scientific">uncultured organism</name>
    <dbReference type="NCBI Taxonomy" id="155900"/>
    <lineage>
        <taxon>unclassified sequences</taxon>
        <taxon>environmental samples</taxon>
    </lineage>
</organism>
<dbReference type="AlphaFoldDB" id="A0A5B8RF02"/>
<accession>A0A5B8RF02</accession>
<gene>
    <name evidence="1" type="ORF">KBTEX_03559</name>
</gene>